<evidence type="ECO:0000259" key="3">
    <source>
        <dbReference type="Pfam" id="PF01471"/>
    </source>
</evidence>
<dbReference type="Gene3D" id="1.10.101.10">
    <property type="entry name" value="PGBD-like superfamily/PGBD"/>
    <property type="match status" value="2"/>
</dbReference>
<protein>
    <submittedName>
        <fullName evidence="5">Peptidoglycan-binding protein</fullName>
    </submittedName>
</protein>
<dbReference type="InterPro" id="IPR011055">
    <property type="entry name" value="Dup_hybrid_motif"/>
</dbReference>
<dbReference type="Gene3D" id="2.70.70.10">
    <property type="entry name" value="Glucose Permease (Domain IIA)"/>
    <property type="match status" value="1"/>
</dbReference>
<feature type="compositionally biased region" description="Basic and acidic residues" evidence="1">
    <location>
        <begin position="294"/>
        <end position="306"/>
    </location>
</feature>
<comment type="caution">
    <text evidence="5">The sequence shown here is derived from an EMBL/GenBank/DDBJ whole genome shotgun (WGS) entry which is preliminary data.</text>
</comment>
<sequence length="617" mass="65151">MASTNDRGEILDVIERQAERSGIPREDFLRFAYIETGGNFNATAHNTGSGAKGLFQFVPSTAAEFGLTGREFDPAANTEAAAALYARNRTQIVDRQAQTGHSFLSGAEQPNGLDMYLAHQQGGGGYASIQRAIATGEFSRDDTRANILGNISSRDFERVTGQPFAGVRDMNDRDLATSFTQYWNAKYAAIEIADRGITASAVAPAARAAAVAAPLADGVLQRGERGEEVRALQESLNQMGFRDAQGNALETGSGIYGQHTAEAVRSFQAANALDPSGKADAATREALAAQQARPENERNRPAEPERAAGIAWPAPGNERINEADKPREGRGEFGTARSGGRTHGGIDIQGDVGDPIAAFAGGKVTVTPNNGAAGNTVRIQHDDGSMTKYFHLDQISVRNGDRVEAGQQIATMGRSGNTPAKGDTHLHFELWRDGRKVDPLPELRGSERGAAHEGGARPAASATQILRVGAQGAGVTALQEQLNALGYKDAAGNALANDGHFGPATRDALLGLQRAQGIKADGIAGPQTWGKLSELSREAGKAGEAPSAPEKAREEGGSSSFVERMFAAVRNPESGSVQKVIDEFASTMKNPQWDKPAPPMEQAPPTEPSKGSSDPHR</sequence>
<accession>A0ABW7CXS4</accession>
<dbReference type="InterPro" id="IPR008258">
    <property type="entry name" value="Transglycosylase_SLT_dom_1"/>
</dbReference>
<keyword evidence="6" id="KW-1185">Reference proteome</keyword>
<dbReference type="EMBL" id="JBHGCJ010000007">
    <property type="protein sequence ID" value="MFG6109740.1"/>
    <property type="molecule type" value="Genomic_DNA"/>
</dbReference>
<dbReference type="Pfam" id="PF01551">
    <property type="entry name" value="Peptidase_M23"/>
    <property type="match status" value="1"/>
</dbReference>
<evidence type="ECO:0000256" key="1">
    <source>
        <dbReference type="SAM" id="MobiDB-lite"/>
    </source>
</evidence>
<feature type="region of interest" description="Disordered" evidence="1">
    <location>
        <begin position="274"/>
        <end position="345"/>
    </location>
</feature>
<dbReference type="InterPro" id="IPR016047">
    <property type="entry name" value="M23ase_b-sheet_dom"/>
</dbReference>
<dbReference type="Pfam" id="PF01464">
    <property type="entry name" value="SLT"/>
    <property type="match status" value="1"/>
</dbReference>
<dbReference type="InterPro" id="IPR036365">
    <property type="entry name" value="PGBD-like_sf"/>
</dbReference>
<name>A0ABW7CXS4_9GAMM</name>
<evidence type="ECO:0000313" key="6">
    <source>
        <dbReference type="Proteomes" id="UP001605261"/>
    </source>
</evidence>
<dbReference type="SUPFAM" id="SSF47090">
    <property type="entry name" value="PGBD-like"/>
    <property type="match status" value="2"/>
</dbReference>
<feature type="compositionally biased region" description="Pro residues" evidence="1">
    <location>
        <begin position="596"/>
        <end position="607"/>
    </location>
</feature>
<dbReference type="Pfam" id="PF01471">
    <property type="entry name" value="PG_binding_1"/>
    <property type="match status" value="2"/>
</dbReference>
<organism evidence="5 6">
    <name type="scientific">Stenotrophomonas nematodicola</name>
    <dbReference type="NCBI Taxonomy" id="2656746"/>
    <lineage>
        <taxon>Bacteria</taxon>
        <taxon>Pseudomonadati</taxon>
        <taxon>Pseudomonadota</taxon>
        <taxon>Gammaproteobacteria</taxon>
        <taxon>Lysobacterales</taxon>
        <taxon>Lysobacteraceae</taxon>
        <taxon>Stenotrophomonas</taxon>
    </lineage>
</organism>
<dbReference type="SUPFAM" id="SSF53955">
    <property type="entry name" value="Lysozyme-like"/>
    <property type="match status" value="1"/>
</dbReference>
<dbReference type="Gene3D" id="1.10.530.10">
    <property type="match status" value="1"/>
</dbReference>
<feature type="domain" description="Peptidoglycan binding-like" evidence="3">
    <location>
        <begin position="471"/>
        <end position="532"/>
    </location>
</feature>
<dbReference type="SUPFAM" id="SSF51261">
    <property type="entry name" value="Duplicated hybrid motif"/>
    <property type="match status" value="1"/>
</dbReference>
<dbReference type="InterPro" id="IPR036366">
    <property type="entry name" value="PGBDSf"/>
</dbReference>
<dbReference type="CDD" id="cd12797">
    <property type="entry name" value="M23_peptidase"/>
    <property type="match status" value="1"/>
</dbReference>
<feature type="domain" description="M23ase beta-sheet core" evidence="4">
    <location>
        <begin position="342"/>
        <end position="439"/>
    </location>
</feature>
<dbReference type="InterPro" id="IPR050570">
    <property type="entry name" value="Cell_wall_metabolism_enzyme"/>
</dbReference>
<feature type="region of interest" description="Disordered" evidence="1">
    <location>
        <begin position="439"/>
        <end position="458"/>
    </location>
</feature>
<gene>
    <name evidence="5" type="ORF">ACEU0G_003759</name>
</gene>
<evidence type="ECO:0000313" key="5">
    <source>
        <dbReference type="EMBL" id="MFG6109740.1"/>
    </source>
</evidence>
<dbReference type="Proteomes" id="UP001605261">
    <property type="component" value="Unassembled WGS sequence"/>
</dbReference>
<dbReference type="PANTHER" id="PTHR21666:SF270">
    <property type="entry name" value="MUREIN HYDROLASE ACTIVATOR ENVC"/>
    <property type="match status" value="1"/>
</dbReference>
<feature type="compositionally biased region" description="Basic and acidic residues" evidence="1">
    <location>
        <begin position="439"/>
        <end position="455"/>
    </location>
</feature>
<feature type="domain" description="Transglycosylase SLT" evidence="2">
    <location>
        <begin position="13"/>
        <end position="95"/>
    </location>
</feature>
<feature type="compositionally biased region" description="Low complexity" evidence="1">
    <location>
        <begin position="284"/>
        <end position="293"/>
    </location>
</feature>
<feature type="region of interest" description="Disordered" evidence="1">
    <location>
        <begin position="535"/>
        <end position="617"/>
    </location>
</feature>
<reference evidence="5 6" key="1">
    <citation type="submission" date="2024-09" db="EMBL/GenBank/DDBJ databases">
        <authorList>
            <consortium name="All-Russian atlas of soil microorganisms"/>
            <consortium name="as a basis for the search for new antimicrobial producers and enzymes with unique properties"/>
            <person name="Sokolova E.A."/>
            <person name="Voronina E.N."/>
        </authorList>
    </citation>
    <scope>NUCLEOTIDE SEQUENCE [LARGE SCALE GENOMIC DNA]</scope>
    <source>
        <strain evidence="5 6">AF-22b-331.1</strain>
    </source>
</reference>
<dbReference type="RefSeq" id="WP_394163548.1">
    <property type="nucleotide sequence ID" value="NZ_JBHGCJ010000007.1"/>
</dbReference>
<evidence type="ECO:0000259" key="2">
    <source>
        <dbReference type="Pfam" id="PF01464"/>
    </source>
</evidence>
<feature type="compositionally biased region" description="Basic and acidic residues" evidence="1">
    <location>
        <begin position="319"/>
        <end position="331"/>
    </location>
</feature>
<dbReference type="InterPro" id="IPR023346">
    <property type="entry name" value="Lysozyme-like_dom_sf"/>
</dbReference>
<dbReference type="InterPro" id="IPR002477">
    <property type="entry name" value="Peptidoglycan-bd-like"/>
</dbReference>
<proteinExistence type="predicted"/>
<dbReference type="PANTHER" id="PTHR21666">
    <property type="entry name" value="PEPTIDASE-RELATED"/>
    <property type="match status" value="1"/>
</dbReference>
<feature type="domain" description="Peptidoglycan binding-like" evidence="3">
    <location>
        <begin position="225"/>
        <end position="287"/>
    </location>
</feature>
<evidence type="ECO:0000259" key="4">
    <source>
        <dbReference type="Pfam" id="PF01551"/>
    </source>
</evidence>